<dbReference type="OrthoDB" id="5544375at2759"/>
<evidence type="ECO:0000256" key="1">
    <source>
        <dbReference type="SAM" id="MobiDB-lite"/>
    </source>
</evidence>
<feature type="compositionally biased region" description="Polar residues" evidence="1">
    <location>
        <begin position="8"/>
        <end position="22"/>
    </location>
</feature>
<name>A0A0U4YXT7_ASPCI</name>
<evidence type="ECO:0000313" key="2">
    <source>
        <dbReference type="EMBL" id="CEL01925.1"/>
    </source>
</evidence>
<dbReference type="AlphaFoldDB" id="A0A0U4YXT7"/>
<feature type="region of interest" description="Disordered" evidence="1">
    <location>
        <begin position="76"/>
        <end position="104"/>
    </location>
</feature>
<accession>A0A0U4YXT7</accession>
<keyword evidence="3" id="KW-1185">Reference proteome</keyword>
<dbReference type="Proteomes" id="UP000054771">
    <property type="component" value="Unassembled WGS sequence"/>
</dbReference>
<dbReference type="EMBL" id="CDMC01000001">
    <property type="protein sequence ID" value="CEL01925.1"/>
    <property type="molecule type" value="Genomic_DNA"/>
</dbReference>
<dbReference type="STRING" id="454130.A0A0U4YXT7"/>
<feature type="region of interest" description="Disordered" evidence="1">
    <location>
        <begin position="1"/>
        <end position="22"/>
    </location>
</feature>
<reference evidence="3" key="1">
    <citation type="journal article" date="2016" name="Genome Announc.">
        <title>Draft genome sequences of fungus Aspergillus calidoustus.</title>
        <authorList>
            <person name="Horn F."/>
            <person name="Linde J."/>
            <person name="Mattern D.J."/>
            <person name="Walther G."/>
            <person name="Guthke R."/>
            <person name="Scherlach K."/>
            <person name="Martin K."/>
            <person name="Brakhage A.A."/>
            <person name="Petzke L."/>
            <person name="Valiante V."/>
        </authorList>
    </citation>
    <scope>NUCLEOTIDE SEQUENCE [LARGE SCALE GENOMIC DNA]</scope>
    <source>
        <strain evidence="3">SF006504</strain>
    </source>
</reference>
<evidence type="ECO:0000313" key="3">
    <source>
        <dbReference type="Proteomes" id="UP000054771"/>
    </source>
</evidence>
<sequence>MGAGSSKPEASTGSKHIFESNSPIQFSSNLVDGLQSNTETDSARAKSLELQIQARVSEELSRLRAREQQTLAEIEKRLAEVKDTSSSSTTTTSPSAGYAPPAGSLDLDAPRIPFAGREYTPVPQAAVTEMAVPVNRELSRESVNTEIEELRAKLEGRKKLADLDDGVLKARADVVSCLRLNDRRPLDCWKEVQEFKKEVARLEEAFVDRIVG</sequence>
<dbReference type="Pfam" id="PF07956">
    <property type="entry name" value="DUF1690"/>
    <property type="match status" value="2"/>
</dbReference>
<proteinExistence type="predicted"/>
<gene>
    <name evidence="2" type="ORF">ASPCAL01501</name>
</gene>
<organism evidence="2 3">
    <name type="scientific">Aspergillus calidoustus</name>
    <dbReference type="NCBI Taxonomy" id="454130"/>
    <lineage>
        <taxon>Eukaryota</taxon>
        <taxon>Fungi</taxon>
        <taxon>Dikarya</taxon>
        <taxon>Ascomycota</taxon>
        <taxon>Pezizomycotina</taxon>
        <taxon>Eurotiomycetes</taxon>
        <taxon>Eurotiomycetidae</taxon>
        <taxon>Eurotiales</taxon>
        <taxon>Aspergillaceae</taxon>
        <taxon>Aspergillus</taxon>
        <taxon>Aspergillus subgen. Nidulantes</taxon>
    </lineage>
</organism>
<feature type="compositionally biased region" description="Low complexity" evidence="1">
    <location>
        <begin position="84"/>
        <end position="93"/>
    </location>
</feature>
<protein>
    <submittedName>
        <fullName evidence="2">Putative Altered inheritance of mitochondria protein 13, mitochondrial</fullName>
    </submittedName>
</protein>
<dbReference type="OMA" id="GKSLNCW"/>
<dbReference type="InterPro" id="IPR012471">
    <property type="entry name" value="DUF1690"/>
</dbReference>